<gene>
    <name evidence="1" type="ORF">HKBW3S34_02026</name>
</gene>
<evidence type="ECO:0000313" key="1">
    <source>
        <dbReference type="EMBL" id="GFP31107.1"/>
    </source>
</evidence>
<dbReference type="EMBL" id="BLRZ01000165">
    <property type="protein sequence ID" value="GFP31107.1"/>
    <property type="molecule type" value="Genomic_DNA"/>
</dbReference>
<evidence type="ECO:0000313" key="2">
    <source>
        <dbReference type="Proteomes" id="UP000588083"/>
    </source>
</evidence>
<name>A0A6V8PFR5_9ACTN</name>
<reference evidence="1 2" key="1">
    <citation type="journal article" date="2020" name="Front. Microbiol.">
        <title>Single-cell genomics of novel Actinobacteria with the Wood-Ljungdahl pathway discovered in a serpentinizing system.</title>
        <authorList>
            <person name="Merino N."/>
            <person name="Kawai M."/>
            <person name="Boyd E.S."/>
            <person name="Colman D.R."/>
            <person name="McGlynn S.E."/>
            <person name="Nealson K.H."/>
            <person name="Kurokawa K."/>
            <person name="Hongoh Y."/>
        </authorList>
    </citation>
    <scope>NUCLEOTIDE SEQUENCE [LARGE SCALE GENOMIC DNA]</scope>
    <source>
        <strain evidence="1 2">S34</strain>
    </source>
</reference>
<proteinExistence type="predicted"/>
<organism evidence="1 2">
    <name type="scientific">Candidatus Hakubella thermalkaliphila</name>
    <dbReference type="NCBI Taxonomy" id="2754717"/>
    <lineage>
        <taxon>Bacteria</taxon>
        <taxon>Bacillati</taxon>
        <taxon>Actinomycetota</taxon>
        <taxon>Actinomycetota incertae sedis</taxon>
        <taxon>Candidatus Hakubellales</taxon>
        <taxon>Candidatus Hakubellaceae</taxon>
        <taxon>Candidatus Hakubella</taxon>
    </lineage>
</organism>
<accession>A0A6V8PFR5</accession>
<comment type="caution">
    <text evidence="1">The sequence shown here is derived from an EMBL/GenBank/DDBJ whole genome shotgun (WGS) entry which is preliminary data.</text>
</comment>
<dbReference type="RefSeq" id="WP_176238159.1">
    <property type="nucleotide sequence ID" value="NZ_BLRZ01000165.1"/>
</dbReference>
<sequence length="156" mass="18358">AKNAVSCFAEVFDVKKETKYNVMEKIKNWYGELEVSVKQSPLTGDAFKLRKYADIEQSDQFEQKFLIELPRELGLKEYTKWENADEVLQVYKRKLSKAKTEIEKLQKKVAPSHEPKELSKEAESLKDSLKERIRKAGIKKEEIIMLLEELLEEYKK</sequence>
<keyword evidence="2" id="KW-1185">Reference proteome</keyword>
<protein>
    <submittedName>
        <fullName evidence="1">Uncharacterized protein</fullName>
    </submittedName>
</protein>
<dbReference type="AlphaFoldDB" id="A0A6V8PFR5"/>
<feature type="non-terminal residue" evidence="1">
    <location>
        <position position="1"/>
    </location>
</feature>
<dbReference type="Proteomes" id="UP000588083">
    <property type="component" value="Unassembled WGS sequence"/>
</dbReference>